<dbReference type="Proteomes" id="UP001497516">
    <property type="component" value="Chromosome 5"/>
</dbReference>
<dbReference type="AlphaFoldDB" id="A0AAV2EV82"/>
<accession>A0AAV2EV82</accession>
<organism evidence="2 3">
    <name type="scientific">Linum trigynum</name>
    <dbReference type="NCBI Taxonomy" id="586398"/>
    <lineage>
        <taxon>Eukaryota</taxon>
        <taxon>Viridiplantae</taxon>
        <taxon>Streptophyta</taxon>
        <taxon>Embryophyta</taxon>
        <taxon>Tracheophyta</taxon>
        <taxon>Spermatophyta</taxon>
        <taxon>Magnoliopsida</taxon>
        <taxon>eudicotyledons</taxon>
        <taxon>Gunneridae</taxon>
        <taxon>Pentapetalae</taxon>
        <taxon>rosids</taxon>
        <taxon>fabids</taxon>
        <taxon>Malpighiales</taxon>
        <taxon>Linaceae</taxon>
        <taxon>Linum</taxon>
    </lineage>
</organism>
<dbReference type="EMBL" id="OZ034818">
    <property type="protein sequence ID" value="CAL1389976.1"/>
    <property type="molecule type" value="Genomic_DNA"/>
</dbReference>
<reference evidence="2 3" key="1">
    <citation type="submission" date="2024-04" db="EMBL/GenBank/DDBJ databases">
        <authorList>
            <person name="Fracassetti M."/>
        </authorList>
    </citation>
    <scope>NUCLEOTIDE SEQUENCE [LARGE SCALE GENOMIC DNA]</scope>
</reference>
<evidence type="ECO:0000313" key="2">
    <source>
        <dbReference type="EMBL" id="CAL1389976.1"/>
    </source>
</evidence>
<evidence type="ECO:0000256" key="1">
    <source>
        <dbReference type="SAM" id="MobiDB-lite"/>
    </source>
</evidence>
<feature type="region of interest" description="Disordered" evidence="1">
    <location>
        <begin position="109"/>
        <end position="132"/>
    </location>
</feature>
<protein>
    <submittedName>
        <fullName evidence="2">Uncharacterized protein</fullName>
    </submittedName>
</protein>
<feature type="region of interest" description="Disordered" evidence="1">
    <location>
        <begin position="46"/>
        <end position="75"/>
    </location>
</feature>
<sequence>MSSIWLSDKEWTFVKQQFDAIRAAQAQTARAQGRELVTVAAMRQRAAPQVVAEGQPRRPTLTRDHGVAAGETTRQEEVVGTWAADGGPRRSLAEGTGVARSQWCRAKGDATGRGTGWAARLTKRGGGGCRRQ</sequence>
<gene>
    <name evidence="2" type="ORF">LTRI10_LOCUS30789</name>
</gene>
<keyword evidence="3" id="KW-1185">Reference proteome</keyword>
<evidence type="ECO:0000313" key="3">
    <source>
        <dbReference type="Proteomes" id="UP001497516"/>
    </source>
</evidence>
<proteinExistence type="predicted"/>
<name>A0AAV2EV82_9ROSI</name>